<dbReference type="Proteomes" id="UP001596337">
    <property type="component" value="Unassembled WGS sequence"/>
</dbReference>
<dbReference type="Gene3D" id="2.130.10.10">
    <property type="entry name" value="YVTN repeat-like/Quinoprotein amine dehydrogenase"/>
    <property type="match status" value="2"/>
</dbReference>
<organism evidence="1 2">
    <name type="scientific">Haloechinothrix salitolerans</name>
    <dbReference type="NCBI Taxonomy" id="926830"/>
    <lineage>
        <taxon>Bacteria</taxon>
        <taxon>Bacillati</taxon>
        <taxon>Actinomycetota</taxon>
        <taxon>Actinomycetes</taxon>
        <taxon>Pseudonocardiales</taxon>
        <taxon>Pseudonocardiaceae</taxon>
        <taxon>Haloechinothrix</taxon>
    </lineage>
</organism>
<reference evidence="2" key="1">
    <citation type="journal article" date="2019" name="Int. J. Syst. Evol. Microbiol.">
        <title>The Global Catalogue of Microorganisms (GCM) 10K type strain sequencing project: providing services to taxonomists for standard genome sequencing and annotation.</title>
        <authorList>
            <consortium name="The Broad Institute Genomics Platform"/>
            <consortium name="The Broad Institute Genome Sequencing Center for Infectious Disease"/>
            <person name="Wu L."/>
            <person name="Ma J."/>
        </authorList>
    </citation>
    <scope>NUCLEOTIDE SEQUENCE [LARGE SCALE GENOMIC DNA]</scope>
    <source>
        <strain evidence="2">KCTC 32255</strain>
    </source>
</reference>
<dbReference type="RefSeq" id="WP_345389528.1">
    <property type="nucleotide sequence ID" value="NZ_BAABLA010000002.1"/>
</dbReference>
<evidence type="ECO:0000313" key="1">
    <source>
        <dbReference type="EMBL" id="MFC6870230.1"/>
    </source>
</evidence>
<gene>
    <name evidence="1" type="ORF">ACFQGD_24130</name>
</gene>
<proteinExistence type="predicted"/>
<dbReference type="EMBL" id="JBHSXX010000001">
    <property type="protein sequence ID" value="MFC6870230.1"/>
    <property type="molecule type" value="Genomic_DNA"/>
</dbReference>
<sequence>MAVRTRKARLGRGTGWLGAVVVFAFVVGACSDGGGEGHSHDAGEGGSVSLAHIHGLGVNPADDTLYAGSHHGVFRITGDGAPEQIAGLTRDFMGFTVVGEDHFLGSGHAGPEEHDQPGNLGLIESTDAGQTWTPLSLSGEVDFHAMEYKHDRVYGWDSQTGQLMVSKDKKSWDSRTQVGLADIAVSPNDAEEILATTRDGVARSTDGGREFSVVDGSPVLILLDWPSSDRLVGVDPEGAVHVSDDSGGTWTMRDTVSASPQAITTHGEDEIYIATDTAIYHSDDNGESFTVFQQL</sequence>
<protein>
    <submittedName>
        <fullName evidence="1">F510_1955 family glycosylhydrolase</fullName>
    </submittedName>
</protein>
<dbReference type="NCBIfam" id="NF045728">
    <property type="entry name" value="glycosyl_F510_1955"/>
    <property type="match status" value="1"/>
</dbReference>
<dbReference type="PROSITE" id="PS51257">
    <property type="entry name" value="PROKAR_LIPOPROTEIN"/>
    <property type="match status" value="1"/>
</dbReference>
<dbReference type="SUPFAM" id="SSF110296">
    <property type="entry name" value="Oligoxyloglucan reducing end-specific cellobiohydrolase"/>
    <property type="match status" value="1"/>
</dbReference>
<accession>A0ABW2C6V7</accession>
<dbReference type="InterPro" id="IPR054817">
    <property type="entry name" value="Glycosyl_F510_1955-like"/>
</dbReference>
<comment type="caution">
    <text evidence="1">The sequence shown here is derived from an EMBL/GenBank/DDBJ whole genome shotgun (WGS) entry which is preliminary data.</text>
</comment>
<dbReference type="CDD" id="cd15482">
    <property type="entry name" value="Sialidase_non-viral"/>
    <property type="match status" value="1"/>
</dbReference>
<keyword evidence="2" id="KW-1185">Reference proteome</keyword>
<name>A0ABW2C6V7_9PSEU</name>
<evidence type="ECO:0000313" key="2">
    <source>
        <dbReference type="Proteomes" id="UP001596337"/>
    </source>
</evidence>
<dbReference type="InterPro" id="IPR015943">
    <property type="entry name" value="WD40/YVTN_repeat-like_dom_sf"/>
</dbReference>